<dbReference type="AlphaFoldDB" id="A0AAJ0AUB8"/>
<dbReference type="RefSeq" id="XP_060432811.1">
    <property type="nucleotide sequence ID" value="XM_060574249.1"/>
</dbReference>
<proteinExistence type="predicted"/>
<dbReference type="GeneID" id="85458775"/>
<keyword evidence="3" id="KW-1185">Reference proteome</keyword>
<accession>A0AAJ0AUB8</accession>
<evidence type="ECO:0000313" key="3">
    <source>
        <dbReference type="Proteomes" id="UP001224890"/>
    </source>
</evidence>
<gene>
    <name evidence="2" type="ORF">BDP55DRAFT_654267</name>
</gene>
<dbReference type="Proteomes" id="UP001224890">
    <property type="component" value="Unassembled WGS sequence"/>
</dbReference>
<feature type="signal peptide" evidence="1">
    <location>
        <begin position="1"/>
        <end position="19"/>
    </location>
</feature>
<dbReference type="EMBL" id="JAHMHR010000009">
    <property type="protein sequence ID" value="KAK1689116.1"/>
    <property type="molecule type" value="Genomic_DNA"/>
</dbReference>
<reference evidence="2" key="1">
    <citation type="submission" date="2021-06" db="EMBL/GenBank/DDBJ databases">
        <title>Comparative genomics, transcriptomics and evolutionary studies reveal genomic signatures of adaptation to plant cell wall in hemibiotrophic fungi.</title>
        <authorList>
            <consortium name="DOE Joint Genome Institute"/>
            <person name="Baroncelli R."/>
            <person name="Diaz J.F."/>
            <person name="Benocci T."/>
            <person name="Peng M."/>
            <person name="Battaglia E."/>
            <person name="Haridas S."/>
            <person name="Andreopoulos W."/>
            <person name="Labutti K."/>
            <person name="Pangilinan J."/>
            <person name="Floch G.L."/>
            <person name="Makela M.R."/>
            <person name="Henrissat B."/>
            <person name="Grigoriev I.V."/>
            <person name="Crouch J.A."/>
            <person name="De Vries R.P."/>
            <person name="Sukno S.A."/>
            <person name="Thon M.R."/>
        </authorList>
    </citation>
    <scope>NUCLEOTIDE SEQUENCE</scope>
    <source>
        <strain evidence="2">CBS 193.32</strain>
    </source>
</reference>
<protein>
    <submittedName>
        <fullName evidence="2">Uncharacterized protein</fullName>
    </submittedName>
</protein>
<comment type="caution">
    <text evidence="2">The sequence shown here is derived from an EMBL/GenBank/DDBJ whole genome shotgun (WGS) entry which is preliminary data.</text>
</comment>
<keyword evidence="1" id="KW-0732">Signal</keyword>
<feature type="chain" id="PRO_5042483056" evidence="1">
    <location>
        <begin position="20"/>
        <end position="83"/>
    </location>
</feature>
<name>A0AAJ0AUB8_9PEZI</name>
<organism evidence="2 3">
    <name type="scientific">Colletotrichum godetiae</name>
    <dbReference type="NCBI Taxonomy" id="1209918"/>
    <lineage>
        <taxon>Eukaryota</taxon>
        <taxon>Fungi</taxon>
        <taxon>Dikarya</taxon>
        <taxon>Ascomycota</taxon>
        <taxon>Pezizomycotina</taxon>
        <taxon>Sordariomycetes</taxon>
        <taxon>Hypocreomycetidae</taxon>
        <taxon>Glomerellales</taxon>
        <taxon>Glomerellaceae</taxon>
        <taxon>Colletotrichum</taxon>
        <taxon>Colletotrichum acutatum species complex</taxon>
    </lineage>
</organism>
<evidence type="ECO:0000256" key="1">
    <source>
        <dbReference type="SAM" id="SignalP"/>
    </source>
</evidence>
<sequence length="83" mass="9414">MSAILLWLLLLERQRRSASCPAAVVESLTQAALATSHLRLHFIPKAHTSGLHADYLKYRELLSSPSMEIEDSEITTQLEFYRS</sequence>
<evidence type="ECO:0000313" key="2">
    <source>
        <dbReference type="EMBL" id="KAK1689116.1"/>
    </source>
</evidence>